<feature type="transmembrane region" description="Helical" evidence="1">
    <location>
        <begin position="109"/>
        <end position="132"/>
    </location>
</feature>
<sequence>MSEITQLPRPLERWPGLVGQLLAADATTRGRLPERVRRQVTRQQDATERLIGWMQLAVVLVFGVLYWLSPKTFEAHDTFQPVPYALAAYLGFTLIRLSASYRTHLADWFLYLSIAIDMTLLFVLIWSFHLQYEQPPSFYLKAPTLLYVFIFIALRALRFEARFVLAAGLTAAAGWGLMVLYVVTVNPEDPMITRNYVTYMTSNAVLLGAEFDKIISILTVTGILALAIRRARTLLVSSVAESAAARDLSRFFSPEVADKIVHSEEIGVGAGESRDAAILNLDLRGFTPLAERCPPDAVMRLLAEYQAEMVPIVRKHSGSIDKFLGDGIMATFGASAGTDSYAADALRALDEIMAAAAAWQARVEADGRPCVPVNAAVAAGRVVFGAVGEQDRLEYTVIGEAVNLSAKLEKHNAVLGSRALATRHAYDTARQQGYRPAEPIRELPGARIEGVRQPVDLVRMA</sequence>
<feature type="domain" description="Guanylate cyclase" evidence="2">
    <location>
        <begin position="277"/>
        <end position="409"/>
    </location>
</feature>
<dbReference type="InterPro" id="IPR050697">
    <property type="entry name" value="Adenylyl/Guanylyl_Cyclase_3/4"/>
</dbReference>
<evidence type="ECO:0000259" key="2">
    <source>
        <dbReference type="PROSITE" id="PS50125"/>
    </source>
</evidence>
<reference evidence="3 4" key="1">
    <citation type="journal article" date="2020" name="Microorganisms">
        <title>Osmotic Adaptation and Compatible Solute Biosynthesis of Phototrophic Bacteria as Revealed from Genome Analyses.</title>
        <authorList>
            <person name="Imhoff J.F."/>
            <person name="Rahn T."/>
            <person name="Kunzel S."/>
            <person name="Keller A."/>
            <person name="Neulinger S.C."/>
        </authorList>
    </citation>
    <scope>NUCLEOTIDE SEQUENCE [LARGE SCALE GENOMIC DNA]</scope>
    <source>
        <strain evidence="3 4">DSM 9895</strain>
    </source>
</reference>
<dbReference type="SUPFAM" id="SSF55073">
    <property type="entry name" value="Nucleotide cyclase"/>
    <property type="match status" value="1"/>
</dbReference>
<feature type="transmembrane region" description="Helical" evidence="1">
    <location>
        <begin position="81"/>
        <end position="97"/>
    </location>
</feature>
<feature type="transmembrane region" description="Helical" evidence="1">
    <location>
        <begin position="138"/>
        <end position="157"/>
    </location>
</feature>
<feature type="transmembrane region" description="Helical" evidence="1">
    <location>
        <begin position="50"/>
        <end position="69"/>
    </location>
</feature>
<keyword evidence="1" id="KW-0472">Membrane</keyword>
<evidence type="ECO:0000313" key="3">
    <source>
        <dbReference type="EMBL" id="MBK1671322.1"/>
    </source>
</evidence>
<dbReference type="EMBL" id="NRRL01000171">
    <property type="protein sequence ID" value="MBK1671322.1"/>
    <property type="molecule type" value="Genomic_DNA"/>
</dbReference>
<keyword evidence="1" id="KW-1133">Transmembrane helix</keyword>
<keyword evidence="1" id="KW-0812">Transmembrane</keyword>
<dbReference type="Gene3D" id="3.30.70.1230">
    <property type="entry name" value="Nucleotide cyclase"/>
    <property type="match status" value="1"/>
</dbReference>
<proteinExistence type="predicted"/>
<evidence type="ECO:0000313" key="4">
    <source>
        <dbReference type="Proteomes" id="UP001296873"/>
    </source>
</evidence>
<dbReference type="PANTHER" id="PTHR43081">
    <property type="entry name" value="ADENYLATE CYCLASE, TERMINAL-DIFFERENTIATION SPECIFIC-RELATED"/>
    <property type="match status" value="1"/>
</dbReference>
<evidence type="ECO:0000256" key="1">
    <source>
        <dbReference type="SAM" id="Phobius"/>
    </source>
</evidence>
<accession>A0ABS1DLG4</accession>
<organism evidence="3 4">
    <name type="scientific">Rhodovibrio sodomensis</name>
    <dbReference type="NCBI Taxonomy" id="1088"/>
    <lineage>
        <taxon>Bacteria</taxon>
        <taxon>Pseudomonadati</taxon>
        <taxon>Pseudomonadota</taxon>
        <taxon>Alphaproteobacteria</taxon>
        <taxon>Rhodospirillales</taxon>
        <taxon>Rhodovibrionaceae</taxon>
        <taxon>Rhodovibrio</taxon>
    </lineage>
</organism>
<keyword evidence="4" id="KW-1185">Reference proteome</keyword>
<comment type="caution">
    <text evidence="3">The sequence shown here is derived from an EMBL/GenBank/DDBJ whole genome shotgun (WGS) entry which is preliminary data.</text>
</comment>
<dbReference type="InterPro" id="IPR001054">
    <property type="entry name" value="A/G_cyclase"/>
</dbReference>
<dbReference type="Pfam" id="PF00211">
    <property type="entry name" value="Guanylate_cyc"/>
    <property type="match status" value="1"/>
</dbReference>
<dbReference type="CDD" id="cd07302">
    <property type="entry name" value="CHD"/>
    <property type="match status" value="1"/>
</dbReference>
<dbReference type="PROSITE" id="PS50125">
    <property type="entry name" value="GUANYLATE_CYCLASE_2"/>
    <property type="match status" value="1"/>
</dbReference>
<protein>
    <submittedName>
        <fullName evidence="3">Adenylate/guanylate cyclase domain-containing protein</fullName>
    </submittedName>
</protein>
<gene>
    <name evidence="3" type="ORF">CKO28_25305</name>
</gene>
<dbReference type="RefSeq" id="WP_200344062.1">
    <property type="nucleotide sequence ID" value="NZ_NRRL01000171.1"/>
</dbReference>
<feature type="transmembrane region" description="Helical" evidence="1">
    <location>
        <begin position="204"/>
        <end position="228"/>
    </location>
</feature>
<dbReference type="PANTHER" id="PTHR43081:SF1">
    <property type="entry name" value="ADENYLATE CYCLASE, TERMINAL-DIFFERENTIATION SPECIFIC"/>
    <property type="match status" value="1"/>
</dbReference>
<feature type="transmembrane region" description="Helical" evidence="1">
    <location>
        <begin position="164"/>
        <end position="184"/>
    </location>
</feature>
<dbReference type="Proteomes" id="UP001296873">
    <property type="component" value="Unassembled WGS sequence"/>
</dbReference>
<dbReference type="SMART" id="SM00044">
    <property type="entry name" value="CYCc"/>
    <property type="match status" value="1"/>
</dbReference>
<name>A0ABS1DLG4_9PROT</name>
<dbReference type="InterPro" id="IPR029787">
    <property type="entry name" value="Nucleotide_cyclase"/>
</dbReference>